<gene>
    <name evidence="1" type="ORF">CPELA_10340</name>
</gene>
<dbReference type="AlphaFoldDB" id="A0A410WBI2"/>
<dbReference type="RefSeq" id="WP_128890624.1">
    <property type="nucleotide sequence ID" value="NZ_BMCX01000002.1"/>
</dbReference>
<evidence type="ECO:0000313" key="2">
    <source>
        <dbReference type="Proteomes" id="UP000288929"/>
    </source>
</evidence>
<dbReference type="Proteomes" id="UP000288929">
    <property type="component" value="Chromosome"/>
</dbReference>
<dbReference type="KEGG" id="cpeg:CPELA_10340"/>
<dbReference type="Gene3D" id="3.90.470.20">
    <property type="entry name" value="4'-phosphopantetheinyl transferase domain"/>
    <property type="match status" value="1"/>
</dbReference>
<reference evidence="1 2" key="1">
    <citation type="submission" date="2019-01" db="EMBL/GenBank/DDBJ databases">
        <authorList>
            <person name="Ruckert C."/>
            <person name="Busche T."/>
            <person name="Kalinowski J."/>
        </authorList>
    </citation>
    <scope>NUCLEOTIDE SEQUENCE [LARGE SCALE GENOMIC DNA]</scope>
    <source>
        <strain evidence="1 2">136/3</strain>
    </source>
</reference>
<dbReference type="EMBL" id="CP035299">
    <property type="protein sequence ID" value="QAU53317.1"/>
    <property type="molecule type" value="Genomic_DNA"/>
</dbReference>
<organism evidence="1 2">
    <name type="scientific">Corynebacterium pelargi</name>
    <dbReference type="NCBI Taxonomy" id="1471400"/>
    <lineage>
        <taxon>Bacteria</taxon>
        <taxon>Bacillati</taxon>
        <taxon>Actinomycetota</taxon>
        <taxon>Actinomycetes</taxon>
        <taxon>Mycobacteriales</taxon>
        <taxon>Corynebacteriaceae</taxon>
        <taxon>Corynebacterium</taxon>
    </lineage>
</organism>
<evidence type="ECO:0000313" key="1">
    <source>
        <dbReference type="EMBL" id="QAU53317.1"/>
    </source>
</evidence>
<protein>
    <submittedName>
        <fullName evidence="1">Uncharacterized protein</fullName>
    </submittedName>
</protein>
<sequence length="174" mass="19016">MNPEVAIVVYRIPLSVAGADLEELLNTKDRAQLEQFVQPADRARRLLGHALLPLLDIYLEEQVCPECGAEGHGPVQTTTGFVSIAHSGQWVYVAFADAPVGVDVQRLPCPDGWARHEAQVKCPAARWVRDIEAPDGYVAALAGVQKSKQHALKDGGVLFEQWRYSRSASSRATS</sequence>
<dbReference type="OrthoDB" id="190168at2"/>
<proteinExistence type="predicted"/>
<dbReference type="GO" id="GO:0000287">
    <property type="term" value="F:magnesium ion binding"/>
    <property type="evidence" value="ECO:0007669"/>
    <property type="project" value="InterPro"/>
</dbReference>
<dbReference type="GO" id="GO:0008897">
    <property type="term" value="F:holo-[acyl-carrier-protein] synthase activity"/>
    <property type="evidence" value="ECO:0007669"/>
    <property type="project" value="InterPro"/>
</dbReference>
<accession>A0A410WBI2</accession>
<dbReference type="InterPro" id="IPR037143">
    <property type="entry name" value="4-PPantetheinyl_Trfase_dom_sf"/>
</dbReference>
<keyword evidence="2" id="KW-1185">Reference proteome</keyword>
<name>A0A410WBI2_9CORY</name>